<keyword evidence="2" id="KW-1185">Reference proteome</keyword>
<evidence type="ECO:0000313" key="1">
    <source>
        <dbReference type="EMBL" id="MBS0026714.1"/>
    </source>
</evidence>
<dbReference type="RefSeq" id="WP_211971823.1">
    <property type="nucleotide sequence ID" value="NZ_CBFHAM010000028.1"/>
</dbReference>
<gene>
    <name evidence="1" type="ORF">KE626_05300</name>
</gene>
<accession>A0ABS5IUS6</accession>
<dbReference type="Proteomes" id="UP000676386">
    <property type="component" value="Unassembled WGS sequence"/>
</dbReference>
<name>A0ABS5IUS6_9BACT</name>
<evidence type="ECO:0008006" key="3">
    <source>
        <dbReference type="Google" id="ProtNLM"/>
    </source>
</evidence>
<protein>
    <recommendedName>
        <fullName evidence="3">Restriction endonuclease</fullName>
    </recommendedName>
</protein>
<evidence type="ECO:0000313" key="2">
    <source>
        <dbReference type="Proteomes" id="UP000676386"/>
    </source>
</evidence>
<comment type="caution">
    <text evidence="1">The sequence shown here is derived from an EMBL/GenBank/DDBJ whole genome shotgun (WGS) entry which is preliminary data.</text>
</comment>
<reference evidence="1 2" key="1">
    <citation type="submission" date="2021-04" db="EMBL/GenBank/DDBJ databases">
        <title>Chitinophaga sp. nov., isolated from the rhizosphere soil.</title>
        <authorList>
            <person name="He S."/>
        </authorList>
    </citation>
    <scope>NUCLEOTIDE SEQUENCE [LARGE SCALE GENOMIC DNA]</scope>
    <source>
        <strain evidence="1 2">2R12</strain>
    </source>
</reference>
<sequence length="225" mass="26214">MSLFDEIDASLFLEAGFIYETELLSIMSKIVTCYEKIKVNGDKVLNNEDNIRDHLYCNYLNNPFIRNELDLSYKFECEPKEFGTAEGYLDFKVFNENIFRNTDEYYIIECKRLNNKSRKSKSGLNGKYIKEGILRFVSKKYSAYHRINAMLGFIVESMDIGANIEDINYLLSSEFSEANATKPITKIAHIADFEFQYDSEHTDIEDKKLKLFHLMLDFSGHLSSN</sequence>
<organism evidence="1 2">
    <name type="scientific">Chitinophaga hostae</name>
    <dbReference type="NCBI Taxonomy" id="2831022"/>
    <lineage>
        <taxon>Bacteria</taxon>
        <taxon>Pseudomonadati</taxon>
        <taxon>Bacteroidota</taxon>
        <taxon>Chitinophagia</taxon>
        <taxon>Chitinophagales</taxon>
        <taxon>Chitinophagaceae</taxon>
        <taxon>Chitinophaga</taxon>
    </lineage>
</organism>
<dbReference type="EMBL" id="JAGTXB010000002">
    <property type="protein sequence ID" value="MBS0026714.1"/>
    <property type="molecule type" value="Genomic_DNA"/>
</dbReference>
<proteinExistence type="predicted"/>